<evidence type="ECO:0000259" key="3">
    <source>
        <dbReference type="Pfam" id="PF13354"/>
    </source>
</evidence>
<dbReference type="GO" id="GO:0030655">
    <property type="term" value="P:beta-lactam antibiotic catabolic process"/>
    <property type="evidence" value="ECO:0007669"/>
    <property type="project" value="InterPro"/>
</dbReference>
<keyword evidence="2" id="KW-0732">Signal</keyword>
<proteinExistence type="predicted"/>
<dbReference type="GO" id="GO:0008800">
    <property type="term" value="F:beta-lactamase activity"/>
    <property type="evidence" value="ECO:0007669"/>
    <property type="project" value="UniProtKB-EC"/>
</dbReference>
<dbReference type="InterPro" id="IPR012338">
    <property type="entry name" value="Beta-lactam/transpept-like"/>
</dbReference>
<accession>A0A3D4V9D5</accession>
<dbReference type="Gene3D" id="3.40.710.10">
    <property type="entry name" value="DD-peptidase/beta-lactamase superfamily"/>
    <property type="match status" value="1"/>
</dbReference>
<feature type="signal peptide" evidence="2">
    <location>
        <begin position="1"/>
        <end position="24"/>
    </location>
</feature>
<dbReference type="GO" id="GO:0046677">
    <property type="term" value="P:response to antibiotic"/>
    <property type="evidence" value="ECO:0007669"/>
    <property type="project" value="InterPro"/>
</dbReference>
<protein>
    <submittedName>
        <fullName evidence="4">Serine hydrolase</fullName>
    </submittedName>
</protein>
<dbReference type="EMBL" id="DPIY01000010">
    <property type="protein sequence ID" value="HCT57739.1"/>
    <property type="molecule type" value="Genomic_DNA"/>
</dbReference>
<feature type="chain" id="PRO_5017756488" evidence="2">
    <location>
        <begin position="25"/>
        <end position="304"/>
    </location>
</feature>
<dbReference type="InterPro" id="IPR045155">
    <property type="entry name" value="Beta-lactam_cat"/>
</dbReference>
<evidence type="ECO:0000313" key="4">
    <source>
        <dbReference type="EMBL" id="HCT57739.1"/>
    </source>
</evidence>
<dbReference type="PANTHER" id="PTHR35333">
    <property type="entry name" value="BETA-LACTAMASE"/>
    <property type="match status" value="1"/>
</dbReference>
<dbReference type="InterPro" id="IPR000871">
    <property type="entry name" value="Beta-lactam_class-A"/>
</dbReference>
<reference evidence="4 5" key="1">
    <citation type="journal article" date="2018" name="Nat. Biotechnol.">
        <title>A standardized bacterial taxonomy based on genome phylogeny substantially revises the tree of life.</title>
        <authorList>
            <person name="Parks D.H."/>
            <person name="Chuvochina M."/>
            <person name="Waite D.W."/>
            <person name="Rinke C."/>
            <person name="Skarshewski A."/>
            <person name="Chaumeil P.A."/>
            <person name="Hugenholtz P."/>
        </authorList>
    </citation>
    <scope>NUCLEOTIDE SEQUENCE [LARGE SCALE GENOMIC DNA]</scope>
    <source>
        <strain evidence="4">UBA8844</strain>
    </source>
</reference>
<feature type="domain" description="Beta-lactamase class A catalytic" evidence="3">
    <location>
        <begin position="51"/>
        <end position="267"/>
    </location>
</feature>
<gene>
    <name evidence="4" type="ORF">DGD08_11115</name>
</gene>
<dbReference type="OMA" id="QTTPREM"/>
<dbReference type="Pfam" id="PF13354">
    <property type="entry name" value="Beta-lactamase2"/>
    <property type="match status" value="1"/>
</dbReference>
<comment type="catalytic activity">
    <reaction evidence="1">
        <text>a beta-lactam + H2O = a substituted beta-amino acid</text>
        <dbReference type="Rhea" id="RHEA:20401"/>
        <dbReference type="ChEBI" id="CHEBI:15377"/>
        <dbReference type="ChEBI" id="CHEBI:35627"/>
        <dbReference type="ChEBI" id="CHEBI:140347"/>
        <dbReference type="EC" id="3.5.2.6"/>
    </reaction>
</comment>
<dbReference type="SUPFAM" id="SSF56601">
    <property type="entry name" value="beta-lactamase/transpeptidase-like"/>
    <property type="match status" value="1"/>
</dbReference>
<dbReference type="Proteomes" id="UP000264071">
    <property type="component" value="Unassembled WGS sequence"/>
</dbReference>
<dbReference type="AlphaFoldDB" id="A0A3D4V9D5"/>
<evidence type="ECO:0000313" key="5">
    <source>
        <dbReference type="Proteomes" id="UP000264071"/>
    </source>
</evidence>
<keyword evidence="4" id="KW-0378">Hydrolase</keyword>
<dbReference type="PANTHER" id="PTHR35333:SF4">
    <property type="entry name" value="SLR0121 PROTEIN"/>
    <property type="match status" value="1"/>
</dbReference>
<name>A0A3D4V9D5_9BACT</name>
<sequence>MRLLPALAAILIGALLVSASPASAQAVRPGPTSLRRVIDSLADAHRGVVGYSITNLETGEHLERRGDETFTTASLIKVPVLVALFDLAEQKQLTLDDPIVLTEIDKVGGAGQLQFLRTPLTLRLWDVAWLMTTLSDNTATNLVLDRIKIRRVWQKMEALGLPHTKVHSGSMTRIGTVAPDSSVKYGLGVTTPNEMARLFTLLAQGKAVSPSADSTMLAILARNVDDAKLLRYAYGVRAAHKTGDVDNARTDCGVLYLPARVVACVLTKENVDTRYWMDAEGNTVIGRIGAAIVAHWAPRQGPTR</sequence>
<evidence type="ECO:0000256" key="1">
    <source>
        <dbReference type="ARBA" id="ARBA00001526"/>
    </source>
</evidence>
<evidence type="ECO:0000256" key="2">
    <source>
        <dbReference type="SAM" id="SignalP"/>
    </source>
</evidence>
<organism evidence="4 5">
    <name type="scientific">Gemmatimonas aurantiaca</name>
    <dbReference type="NCBI Taxonomy" id="173480"/>
    <lineage>
        <taxon>Bacteria</taxon>
        <taxon>Pseudomonadati</taxon>
        <taxon>Gemmatimonadota</taxon>
        <taxon>Gemmatimonadia</taxon>
        <taxon>Gemmatimonadales</taxon>
        <taxon>Gemmatimonadaceae</taxon>
        <taxon>Gemmatimonas</taxon>
    </lineage>
</organism>
<comment type="caution">
    <text evidence="4">The sequence shown here is derived from an EMBL/GenBank/DDBJ whole genome shotgun (WGS) entry which is preliminary data.</text>
</comment>